<feature type="region of interest" description="Disordered" evidence="1">
    <location>
        <begin position="58"/>
        <end position="170"/>
    </location>
</feature>
<feature type="compositionally biased region" description="Basic and acidic residues" evidence="1">
    <location>
        <begin position="136"/>
        <end position="170"/>
    </location>
</feature>
<sequence>MAPKRPIEDDVESSKPKKARSKFNVGPDNLPDGTWRRKVIKIKHDMIHKAKVKKAYAKIQAQEPAATTTKSVYELPTETEDKEEGREEEATTAEPSQELHPERQAMLSAPIPTPLPDQSEVYEKRISQTRKGKRPAYFEKEQSFAQQKKEEAEARRLEFERREKEKRERIEERERFRKAMAKARTGGKNGQRKLGRESKVLLERVKRVVGE</sequence>
<name>A0A3D8T0Q1_9HELO</name>
<dbReference type="AlphaFoldDB" id="A0A3D8T0Q1"/>
<keyword evidence="3" id="KW-1185">Reference proteome</keyword>
<organism evidence="2 3">
    <name type="scientific">Coleophoma crateriformis</name>
    <dbReference type="NCBI Taxonomy" id="565419"/>
    <lineage>
        <taxon>Eukaryota</taxon>
        <taxon>Fungi</taxon>
        <taxon>Dikarya</taxon>
        <taxon>Ascomycota</taxon>
        <taxon>Pezizomycotina</taxon>
        <taxon>Leotiomycetes</taxon>
        <taxon>Helotiales</taxon>
        <taxon>Dermateaceae</taxon>
        <taxon>Coleophoma</taxon>
    </lineage>
</organism>
<reference evidence="2 3" key="1">
    <citation type="journal article" date="2018" name="IMA Fungus">
        <title>IMA Genome-F 9: Draft genome sequence of Annulohypoxylon stygium, Aspergillus mulundensis, Berkeleyomyces basicola (syn. Thielaviopsis basicola), Ceratocystis smalleyi, two Cercospora beticola strains, Coleophoma cylindrospora, Fusarium fracticaudum, Phialophora cf. hyalina, and Morchella septimelata.</title>
        <authorList>
            <person name="Wingfield B.D."/>
            <person name="Bills G.F."/>
            <person name="Dong Y."/>
            <person name="Huang W."/>
            <person name="Nel W.J."/>
            <person name="Swalarsk-Parry B.S."/>
            <person name="Vaghefi N."/>
            <person name="Wilken P.M."/>
            <person name="An Z."/>
            <person name="de Beer Z.W."/>
            <person name="De Vos L."/>
            <person name="Chen L."/>
            <person name="Duong T.A."/>
            <person name="Gao Y."/>
            <person name="Hammerbacher A."/>
            <person name="Kikkert J.R."/>
            <person name="Li Y."/>
            <person name="Li H."/>
            <person name="Li K."/>
            <person name="Li Q."/>
            <person name="Liu X."/>
            <person name="Ma X."/>
            <person name="Naidoo K."/>
            <person name="Pethybridge S.J."/>
            <person name="Sun J."/>
            <person name="Steenkamp E.T."/>
            <person name="van der Nest M.A."/>
            <person name="van Wyk S."/>
            <person name="Wingfield M.J."/>
            <person name="Xiong C."/>
            <person name="Yue Q."/>
            <person name="Zhang X."/>
        </authorList>
    </citation>
    <scope>NUCLEOTIDE SEQUENCE [LARGE SCALE GENOMIC DNA]</scope>
    <source>
        <strain evidence="2 3">BP5796</strain>
    </source>
</reference>
<evidence type="ECO:0008006" key="4">
    <source>
        <dbReference type="Google" id="ProtNLM"/>
    </source>
</evidence>
<evidence type="ECO:0000313" key="2">
    <source>
        <dbReference type="EMBL" id="RDW92143.1"/>
    </source>
</evidence>
<feature type="region of interest" description="Disordered" evidence="1">
    <location>
        <begin position="1"/>
        <end position="33"/>
    </location>
</feature>
<evidence type="ECO:0000256" key="1">
    <source>
        <dbReference type="SAM" id="MobiDB-lite"/>
    </source>
</evidence>
<feature type="compositionally biased region" description="Basic and acidic residues" evidence="1">
    <location>
        <begin position="1"/>
        <end position="15"/>
    </location>
</feature>
<protein>
    <recommendedName>
        <fullName evidence="4">rRNA-processing protein FYV7</fullName>
    </recommendedName>
</protein>
<comment type="caution">
    <text evidence="2">The sequence shown here is derived from an EMBL/GenBank/DDBJ whole genome shotgun (WGS) entry which is preliminary data.</text>
</comment>
<dbReference type="OrthoDB" id="2135053at2759"/>
<proteinExistence type="predicted"/>
<dbReference type="PANTHER" id="PTHR41805">
    <property type="entry name" value="EXPRESSED PROTEIN"/>
    <property type="match status" value="1"/>
</dbReference>
<evidence type="ECO:0000313" key="3">
    <source>
        <dbReference type="Proteomes" id="UP000256328"/>
    </source>
</evidence>
<dbReference type="PANTHER" id="PTHR41805:SF1">
    <property type="entry name" value="RRNA-PROCESSING PROTEIN FYV7"/>
    <property type="match status" value="1"/>
</dbReference>
<dbReference type="EMBL" id="PDLN01000002">
    <property type="protein sequence ID" value="RDW92143.1"/>
    <property type="molecule type" value="Genomic_DNA"/>
</dbReference>
<gene>
    <name evidence="2" type="ORF">BP5796_01537</name>
</gene>
<accession>A0A3D8T0Q1</accession>
<dbReference type="Proteomes" id="UP000256328">
    <property type="component" value="Unassembled WGS sequence"/>
</dbReference>